<evidence type="ECO:0000313" key="2">
    <source>
        <dbReference type="Proteomes" id="UP001433508"/>
    </source>
</evidence>
<keyword evidence="2" id="KW-1185">Reference proteome</keyword>
<organism evidence="1 2">
    <name type="scientific">Lipomyces kononenkoae</name>
    <name type="common">Yeast</name>
    <dbReference type="NCBI Taxonomy" id="34357"/>
    <lineage>
        <taxon>Eukaryota</taxon>
        <taxon>Fungi</taxon>
        <taxon>Dikarya</taxon>
        <taxon>Ascomycota</taxon>
        <taxon>Saccharomycotina</taxon>
        <taxon>Lipomycetes</taxon>
        <taxon>Lipomycetales</taxon>
        <taxon>Lipomycetaceae</taxon>
        <taxon>Lipomyces</taxon>
    </lineage>
</organism>
<comment type="caution">
    <text evidence="1">The sequence shown here is derived from an EMBL/GenBank/DDBJ whole genome shotgun (WGS) entry which is preliminary data.</text>
</comment>
<dbReference type="EMBL" id="MU971458">
    <property type="protein sequence ID" value="KAK9234645.1"/>
    <property type="molecule type" value="Genomic_DNA"/>
</dbReference>
<name>A0ACC3SSP1_LIPKO</name>
<sequence>MYPPVPERPKKTDIVRSRNGCKSCRQRRTKCDEQKPICGTCARLGRVCESFKPEFKFRAVTGGRGRRVENDQIYTDRKLPIDAVGLNASQIHGGNNIEPICQSHLVSGQNLLIAPMITRYRMPSLSLMKSLQRLDMDILYSTYWEDYCLPALHPTFRAASHLVDGFPALKAAILTLSSCNFGRMQTERLAPTSIACSYTFRPNITHQTRSMHYYSTAIKSFARVSPQEYQNNVTTVLATIVLFAYIESSMGNFDGFNCHVQGLTKLLGLELGDRTSDPPSKALLVAWMQCRFHVWWARTYFSSLQVQLQQRSVLLPRALQESFENLHERRVAVLSILCESHQLNFKATLRHWECQNSTNARPGTEGSNWLDEGEVEKYCTLLAEESKKLDNWLAHLPSSERPLDIGLSSDDRQAHAPIEPVLFQSQDAALNYAYYAVSRIMQCVGFLHLLRRRDPQYIGHECDETRHWLQLLLGVVQGTNPRISIHRNNYTIGFSGLLLAALLRCQDLTLGMWIEQWLRDLEEMQPTEEGSFPVYQTVGIVKAINRQRQLGGDVFGVSLSIDDGGGTPKVSSYSSQSISTLLIHGKWRISGDLYTECISILRD</sequence>
<evidence type="ECO:0000313" key="1">
    <source>
        <dbReference type="EMBL" id="KAK9234645.1"/>
    </source>
</evidence>
<dbReference type="Proteomes" id="UP001433508">
    <property type="component" value="Unassembled WGS sequence"/>
</dbReference>
<proteinExistence type="predicted"/>
<protein>
    <submittedName>
        <fullName evidence="1">Uncharacterized protein</fullName>
    </submittedName>
</protein>
<accession>A0ACC3SSP1</accession>
<reference evidence="2" key="1">
    <citation type="journal article" date="2024" name="Front. Bioeng. Biotechnol.">
        <title>Genome-scale model development and genomic sequencing of the oleaginous clade Lipomyces.</title>
        <authorList>
            <person name="Czajka J.J."/>
            <person name="Han Y."/>
            <person name="Kim J."/>
            <person name="Mondo S.J."/>
            <person name="Hofstad B.A."/>
            <person name="Robles A."/>
            <person name="Haridas S."/>
            <person name="Riley R."/>
            <person name="LaButti K."/>
            <person name="Pangilinan J."/>
            <person name="Andreopoulos W."/>
            <person name="Lipzen A."/>
            <person name="Yan J."/>
            <person name="Wang M."/>
            <person name="Ng V."/>
            <person name="Grigoriev I.V."/>
            <person name="Spatafora J.W."/>
            <person name="Magnuson J.K."/>
            <person name="Baker S.E."/>
            <person name="Pomraning K.R."/>
        </authorList>
    </citation>
    <scope>NUCLEOTIDE SEQUENCE [LARGE SCALE GENOMIC DNA]</scope>
    <source>
        <strain evidence="2">CBS 7786</strain>
    </source>
</reference>
<gene>
    <name evidence="1" type="ORF">V1525DRAFT_42720</name>
</gene>